<keyword evidence="9" id="KW-0975">Bacterial flagellum</keyword>
<dbReference type="GO" id="GO:0003774">
    <property type="term" value="F:cytoskeletal motor activity"/>
    <property type="evidence" value="ECO:0007669"/>
    <property type="project" value="InterPro"/>
</dbReference>
<dbReference type="InterPro" id="IPR011002">
    <property type="entry name" value="FliG_a-hlx"/>
</dbReference>
<dbReference type="SUPFAM" id="SSF48029">
    <property type="entry name" value="FliG"/>
    <property type="match status" value="2"/>
</dbReference>
<keyword evidence="8" id="KW-0472">Membrane</keyword>
<evidence type="ECO:0000256" key="5">
    <source>
        <dbReference type="ARBA" id="ARBA00022475"/>
    </source>
</evidence>
<keyword evidence="14" id="KW-0282">Flagellum</keyword>
<evidence type="ECO:0000256" key="10">
    <source>
        <dbReference type="ARBA" id="ARBA00025598"/>
    </source>
</evidence>
<dbReference type="InterPro" id="IPR032779">
    <property type="entry name" value="FliG_M"/>
</dbReference>
<evidence type="ECO:0000256" key="1">
    <source>
        <dbReference type="ARBA" id="ARBA00004117"/>
    </source>
</evidence>
<comment type="similarity">
    <text evidence="3">Belongs to the FliG family.</text>
</comment>
<evidence type="ECO:0000259" key="12">
    <source>
        <dbReference type="Pfam" id="PF14841"/>
    </source>
</evidence>
<feature type="domain" description="Flagellar motor switch protein FliG C-terminal" evidence="11">
    <location>
        <begin position="245"/>
        <end position="355"/>
    </location>
</feature>
<dbReference type="AlphaFoldDB" id="A0A2W7NBQ5"/>
<dbReference type="Pfam" id="PF14842">
    <property type="entry name" value="FliG_N"/>
    <property type="match status" value="1"/>
</dbReference>
<dbReference type="GO" id="GO:0006935">
    <property type="term" value="P:chemotaxis"/>
    <property type="evidence" value="ECO:0007669"/>
    <property type="project" value="UniProtKB-KW"/>
</dbReference>
<keyword evidence="14" id="KW-0969">Cilium</keyword>
<evidence type="ECO:0000256" key="7">
    <source>
        <dbReference type="ARBA" id="ARBA00022779"/>
    </source>
</evidence>
<dbReference type="GO" id="GO:0005886">
    <property type="term" value="C:plasma membrane"/>
    <property type="evidence" value="ECO:0007669"/>
    <property type="project" value="UniProtKB-SubCell"/>
</dbReference>
<dbReference type="GO" id="GO:0009425">
    <property type="term" value="C:bacterial-type flagellum basal body"/>
    <property type="evidence" value="ECO:0007669"/>
    <property type="project" value="UniProtKB-SubCell"/>
</dbReference>
<sequence>MATDVALRSMSQEPVEAAGQTRRIAGFPTANELTRRQKAAIVVRLLLAEGAKLPLSELPEPLQAELTTQMSQMRFVDRTTLREVIEEFASELDSIGLSFPDGLEGVLKLLDGAISPEMAARLRMQSGVIWGDDPWDTIALIEPERLLPVLERESAEVGAIILSKLKVMTAAQLLGQLPGPRARRLSLAVSETANVSPDTVRRIGLALAADLQAEPPREFPAAAVERLGAILNFSQSVTREDVLAGLDEEDSELAEQVRRTIFTFEDVPARIAERDVPFIVKAVDQDQLVIAIAGATPRTQAAVDFLLANMSKRMADMMREGAADLGKVAPKEAEASQTAIVGAIRDAIERGEIQMIDPDADKDDAA</sequence>
<feature type="domain" description="Flagellar motor switch protein FliG middle" evidence="12">
    <location>
        <begin position="143"/>
        <end position="214"/>
    </location>
</feature>
<comment type="subcellular location">
    <subcellularLocation>
        <location evidence="1">Bacterial flagellum basal body</location>
    </subcellularLocation>
    <subcellularLocation>
        <location evidence="2">Cell membrane</location>
        <topology evidence="2">Peripheral membrane protein</topology>
        <orientation evidence="2">Cytoplasmic side</orientation>
    </subcellularLocation>
</comment>
<dbReference type="RefSeq" id="WP_234822511.1">
    <property type="nucleotide sequence ID" value="NZ_QKZL01000004.1"/>
</dbReference>
<evidence type="ECO:0000313" key="15">
    <source>
        <dbReference type="Proteomes" id="UP000248916"/>
    </source>
</evidence>
<gene>
    <name evidence="14" type="ORF">LX81_01303</name>
</gene>
<dbReference type="Pfam" id="PF01706">
    <property type="entry name" value="FliG_C"/>
    <property type="match status" value="1"/>
</dbReference>
<accession>A0A2W7NBQ5</accession>
<comment type="caution">
    <text evidence="14">The sequence shown here is derived from an EMBL/GenBank/DDBJ whole genome shotgun (WGS) entry which is preliminary data.</text>
</comment>
<dbReference type="EMBL" id="QKZL01000004">
    <property type="protein sequence ID" value="PZX17578.1"/>
    <property type="molecule type" value="Genomic_DNA"/>
</dbReference>
<dbReference type="PRINTS" id="PR00954">
    <property type="entry name" value="FLGMOTORFLIG"/>
</dbReference>
<evidence type="ECO:0000256" key="8">
    <source>
        <dbReference type="ARBA" id="ARBA00023136"/>
    </source>
</evidence>
<keyword evidence="7" id="KW-0283">Flagellar rotation</keyword>
<proteinExistence type="inferred from homology"/>
<protein>
    <recommendedName>
        <fullName evidence="4">Flagellar motor switch protein FliG</fullName>
    </recommendedName>
</protein>
<dbReference type="InterPro" id="IPR023087">
    <property type="entry name" value="Flg_Motor_Flig_C"/>
</dbReference>
<evidence type="ECO:0000259" key="11">
    <source>
        <dbReference type="Pfam" id="PF01706"/>
    </source>
</evidence>
<reference evidence="14 15" key="1">
    <citation type="submission" date="2018-06" db="EMBL/GenBank/DDBJ databases">
        <title>Genomic Encyclopedia of Archaeal and Bacterial Type Strains, Phase II (KMG-II): from individual species to whole genera.</title>
        <authorList>
            <person name="Goeker M."/>
        </authorList>
    </citation>
    <scope>NUCLEOTIDE SEQUENCE [LARGE SCALE GENOMIC DNA]</scope>
    <source>
        <strain evidence="14 15">DSM 22009</strain>
    </source>
</reference>
<evidence type="ECO:0000259" key="13">
    <source>
        <dbReference type="Pfam" id="PF14842"/>
    </source>
</evidence>
<dbReference type="Gene3D" id="1.10.220.30">
    <property type="match status" value="3"/>
</dbReference>
<evidence type="ECO:0000256" key="9">
    <source>
        <dbReference type="ARBA" id="ARBA00023143"/>
    </source>
</evidence>
<dbReference type="Proteomes" id="UP000248916">
    <property type="component" value="Unassembled WGS sequence"/>
</dbReference>
<evidence type="ECO:0000256" key="3">
    <source>
        <dbReference type="ARBA" id="ARBA00010299"/>
    </source>
</evidence>
<name>A0A2W7NBQ5_9RHOB</name>
<evidence type="ECO:0000256" key="4">
    <source>
        <dbReference type="ARBA" id="ARBA00021870"/>
    </source>
</evidence>
<evidence type="ECO:0000256" key="6">
    <source>
        <dbReference type="ARBA" id="ARBA00022500"/>
    </source>
</evidence>
<evidence type="ECO:0000313" key="14">
    <source>
        <dbReference type="EMBL" id="PZX17578.1"/>
    </source>
</evidence>
<keyword evidence="6" id="KW-0145">Chemotaxis</keyword>
<evidence type="ECO:0000256" key="2">
    <source>
        <dbReference type="ARBA" id="ARBA00004413"/>
    </source>
</evidence>
<dbReference type="InterPro" id="IPR028263">
    <property type="entry name" value="FliG_N"/>
</dbReference>
<keyword evidence="14" id="KW-0966">Cell projection</keyword>
<dbReference type="GO" id="GO:0071973">
    <property type="term" value="P:bacterial-type flagellum-dependent cell motility"/>
    <property type="evidence" value="ECO:0007669"/>
    <property type="project" value="InterPro"/>
</dbReference>
<keyword evidence="15" id="KW-1185">Reference proteome</keyword>
<dbReference type="PANTHER" id="PTHR30534">
    <property type="entry name" value="FLAGELLAR MOTOR SWITCH PROTEIN FLIG"/>
    <property type="match status" value="1"/>
</dbReference>
<comment type="function">
    <text evidence="10">FliG is one of three proteins (FliG, FliN, FliM) that forms the rotor-mounted switch complex (C ring), located at the base of the basal body. This complex interacts with the CheY and CheZ chemotaxis proteins, in addition to contacting components of the motor that determine the direction of flagellar rotation.</text>
</comment>
<feature type="domain" description="Flagellar motor switch protein FliG N-terminal" evidence="13">
    <location>
        <begin position="32"/>
        <end position="125"/>
    </location>
</feature>
<organism evidence="14 15">
    <name type="scientific">Palleronia aestuarii</name>
    <dbReference type="NCBI Taxonomy" id="568105"/>
    <lineage>
        <taxon>Bacteria</taxon>
        <taxon>Pseudomonadati</taxon>
        <taxon>Pseudomonadota</taxon>
        <taxon>Alphaproteobacteria</taxon>
        <taxon>Rhodobacterales</taxon>
        <taxon>Roseobacteraceae</taxon>
        <taxon>Palleronia</taxon>
    </lineage>
</organism>
<dbReference type="Pfam" id="PF14841">
    <property type="entry name" value="FliG_M"/>
    <property type="match status" value="1"/>
</dbReference>
<dbReference type="InterPro" id="IPR000090">
    <property type="entry name" value="Flg_Motor_Flig"/>
</dbReference>
<dbReference type="PANTHER" id="PTHR30534:SF0">
    <property type="entry name" value="FLAGELLAR MOTOR SWITCH PROTEIN FLIG"/>
    <property type="match status" value="1"/>
</dbReference>
<keyword evidence="5" id="KW-1003">Cell membrane</keyword>